<evidence type="ECO:0000313" key="7">
    <source>
        <dbReference type="EMBL" id="JAV03475.1"/>
    </source>
</evidence>
<dbReference type="InterPro" id="IPR047184">
    <property type="entry name" value="KANK1-4"/>
</dbReference>
<evidence type="ECO:0000256" key="4">
    <source>
        <dbReference type="PROSITE-ProRule" id="PRU00023"/>
    </source>
</evidence>
<feature type="region of interest" description="Disordered" evidence="6">
    <location>
        <begin position="428"/>
        <end position="487"/>
    </location>
</feature>
<dbReference type="InterPro" id="IPR002110">
    <property type="entry name" value="Ankyrin_rpt"/>
</dbReference>
<dbReference type="AlphaFoldDB" id="A0A1L8DAR9"/>
<dbReference type="PROSITE" id="PS50297">
    <property type="entry name" value="ANK_REP_REGION"/>
    <property type="match status" value="3"/>
</dbReference>
<evidence type="ECO:0000256" key="6">
    <source>
        <dbReference type="SAM" id="MobiDB-lite"/>
    </source>
</evidence>
<name>A0A1L8DAR9_9DIPT</name>
<evidence type="ECO:0000256" key="5">
    <source>
        <dbReference type="SAM" id="Coils"/>
    </source>
</evidence>
<reference evidence="7" key="1">
    <citation type="submission" date="2016-12" db="EMBL/GenBank/DDBJ databases">
        <title>An insight into the sialome and mialome of the sand fly, Nyssomyia neivai.</title>
        <authorList>
            <person name="Sebastian V."/>
            <person name="Goulart T.M."/>
            <person name="Oliveira W."/>
            <person name="Calvo E."/>
            <person name="Oliveira L.F."/>
            <person name="Pinto M.C."/>
            <person name="Rosselino A.M."/>
            <person name="Ribeiro J.M."/>
        </authorList>
    </citation>
    <scope>NUCLEOTIDE SEQUENCE</scope>
</reference>
<evidence type="ECO:0000256" key="2">
    <source>
        <dbReference type="ARBA" id="ARBA00023043"/>
    </source>
</evidence>
<keyword evidence="2 4" id="KW-0040">ANK repeat</keyword>
<protein>
    <submittedName>
        <fullName evidence="7">Putative ankyrin repeat protein</fullName>
    </submittedName>
</protein>
<organism evidence="7">
    <name type="scientific">Nyssomyia neivai</name>
    <dbReference type="NCBI Taxonomy" id="330878"/>
    <lineage>
        <taxon>Eukaryota</taxon>
        <taxon>Metazoa</taxon>
        <taxon>Ecdysozoa</taxon>
        <taxon>Arthropoda</taxon>
        <taxon>Hexapoda</taxon>
        <taxon>Insecta</taxon>
        <taxon>Pterygota</taxon>
        <taxon>Neoptera</taxon>
        <taxon>Endopterygota</taxon>
        <taxon>Diptera</taxon>
        <taxon>Nematocera</taxon>
        <taxon>Psychodoidea</taxon>
        <taxon>Psychodidae</taxon>
        <taxon>Nyssomyia</taxon>
    </lineage>
</organism>
<feature type="repeat" description="ANK" evidence="4">
    <location>
        <begin position="668"/>
        <end position="689"/>
    </location>
</feature>
<dbReference type="PRINTS" id="PR01415">
    <property type="entry name" value="ANKYRIN"/>
</dbReference>
<feature type="repeat" description="ANK" evidence="4">
    <location>
        <begin position="563"/>
        <end position="588"/>
    </location>
</feature>
<sequence>MPSSKCGVPRRFACSCCPYGYHIDLDFVKYVESLGKIAPISRRARSARRQRHSMDIMMGFTAPPVPERTDSKGREFDAVCATDALADAVCKFELTLLSTAGPAPVETSNEDVEDHEESKIRAVEESKVRAVEESKIRAVEESKVRKLEESKIRALEDAKIRALEEYAYHQMAQHLNKIKSLEEQLKVIPALQLQIEMLTEDKRRLEKAARRSPARTTVHVTAMPRLSCARDVGSQCVPNYTNSHTQHHLLQTDASTATEVKTMATVKLQSTPDVKSRITQTSEKDTRTQATNTEVHKSDHRDAWTLTEVVEIPLKESLPPVRVLSVSKSSQTEKKRLAERQQQTEVVRQAHRQLQVNIQPPTSDVRMQTDCATATTSIGSQVVPDAANTSTQTEVEKTMHMCTQTQHGEIHMSTQTDELLQIEIEDIEDEEDVEDAVDVDEESEDSSEESMKSPLSAINEDTEERETYTSGTTRDSEEDNDEPAKVMSPSREMLVALACIADALQRNVDVQTIPHANATARREWFSVASTEGASAASVRAYLAAFSAHSADVVTYMARLADANGNTALHYAISHGNFAVVNALLDCGACDVDRCNNAGYTAIMLVSLVGLHSVESRRVVERLFRVADINLRARKHGQTALMLAVSHGNANMVSTLLAAGADVNSQDEDGSTALMCAVEHGKMDIVKLLLAHPSCDSSIQDMDGSTALKISLDAGFHDIGILLYAHGRASRHRNGAV</sequence>
<feature type="region of interest" description="Disordered" evidence="6">
    <location>
        <begin position="271"/>
        <end position="299"/>
    </location>
</feature>
<feature type="coiled-coil region" evidence="5">
    <location>
        <begin position="145"/>
        <end position="208"/>
    </location>
</feature>
<dbReference type="PANTHER" id="PTHR24168:SF21">
    <property type="entry name" value="KANK, ISOFORM D"/>
    <property type="match status" value="1"/>
</dbReference>
<keyword evidence="3 5" id="KW-0175">Coiled coil</keyword>
<dbReference type="GO" id="GO:0005737">
    <property type="term" value="C:cytoplasm"/>
    <property type="evidence" value="ECO:0007669"/>
    <property type="project" value="TreeGrafter"/>
</dbReference>
<dbReference type="GO" id="GO:0005856">
    <property type="term" value="C:cytoskeleton"/>
    <property type="evidence" value="ECO:0007669"/>
    <property type="project" value="TreeGrafter"/>
</dbReference>
<proteinExistence type="predicted"/>
<dbReference type="SUPFAM" id="SSF48403">
    <property type="entry name" value="Ankyrin repeat"/>
    <property type="match status" value="1"/>
</dbReference>
<dbReference type="SMART" id="SM00248">
    <property type="entry name" value="ANK"/>
    <property type="match status" value="4"/>
</dbReference>
<dbReference type="EMBL" id="GFDF01010609">
    <property type="protein sequence ID" value="JAV03475.1"/>
    <property type="molecule type" value="Transcribed_RNA"/>
</dbReference>
<evidence type="ECO:0000256" key="1">
    <source>
        <dbReference type="ARBA" id="ARBA00022737"/>
    </source>
</evidence>
<dbReference type="PANTHER" id="PTHR24168">
    <property type="entry name" value="KN MOTIF AND ANKYRIN REPEAT DOMAIN-CONTAINING"/>
    <property type="match status" value="1"/>
</dbReference>
<dbReference type="Gene3D" id="1.25.40.20">
    <property type="entry name" value="Ankyrin repeat-containing domain"/>
    <property type="match status" value="1"/>
</dbReference>
<feature type="compositionally biased region" description="Polar residues" evidence="6">
    <location>
        <begin position="271"/>
        <end position="281"/>
    </location>
</feature>
<dbReference type="Pfam" id="PF12796">
    <property type="entry name" value="Ank_2"/>
    <property type="match status" value="2"/>
</dbReference>
<feature type="repeat" description="ANK" evidence="4">
    <location>
        <begin position="635"/>
        <end position="667"/>
    </location>
</feature>
<dbReference type="InterPro" id="IPR021939">
    <property type="entry name" value="KN_motif"/>
</dbReference>
<keyword evidence="1" id="KW-0677">Repeat</keyword>
<evidence type="ECO:0000256" key="3">
    <source>
        <dbReference type="ARBA" id="ARBA00023054"/>
    </source>
</evidence>
<dbReference type="InterPro" id="IPR036770">
    <property type="entry name" value="Ankyrin_rpt-contain_sf"/>
</dbReference>
<dbReference type="GO" id="GO:0030837">
    <property type="term" value="P:negative regulation of actin filament polymerization"/>
    <property type="evidence" value="ECO:0007669"/>
    <property type="project" value="InterPro"/>
</dbReference>
<feature type="compositionally biased region" description="Acidic residues" evidence="6">
    <location>
        <begin position="428"/>
        <end position="448"/>
    </location>
</feature>
<accession>A0A1L8DAR9</accession>
<dbReference type="PROSITE" id="PS50088">
    <property type="entry name" value="ANK_REPEAT"/>
    <property type="match status" value="3"/>
</dbReference>
<dbReference type="Pfam" id="PF12075">
    <property type="entry name" value="KN_motif"/>
    <property type="match status" value="1"/>
</dbReference>